<dbReference type="PANTHER" id="PTHR40761">
    <property type="entry name" value="CONSERVED INTEGRAL MEMBRANE ALANINE VALINE AND LEUCINE RICH PROTEIN-RELATED"/>
    <property type="match status" value="1"/>
</dbReference>
<accession>A0A449D9N1</accession>
<dbReference type="GO" id="GO:0015095">
    <property type="term" value="F:magnesium ion transmembrane transporter activity"/>
    <property type="evidence" value="ECO:0007669"/>
    <property type="project" value="InterPro"/>
</dbReference>
<dbReference type="NCBIfam" id="NF038012">
    <property type="entry name" value="DMT_1"/>
    <property type="match status" value="1"/>
</dbReference>
<keyword evidence="4 5" id="KW-0472">Membrane</keyword>
<feature type="transmembrane region" description="Helical" evidence="5">
    <location>
        <begin position="129"/>
        <end position="149"/>
    </location>
</feature>
<feature type="transmembrane region" description="Helical" evidence="5">
    <location>
        <begin position="70"/>
        <end position="86"/>
    </location>
</feature>
<evidence type="ECO:0000256" key="4">
    <source>
        <dbReference type="ARBA" id="ARBA00023136"/>
    </source>
</evidence>
<feature type="transmembrane region" description="Helical" evidence="5">
    <location>
        <begin position="98"/>
        <end position="117"/>
    </location>
</feature>
<proteinExistence type="predicted"/>
<dbReference type="AlphaFoldDB" id="A0A449D9N1"/>
<evidence type="ECO:0000313" key="6">
    <source>
        <dbReference type="EMBL" id="VEW14269.1"/>
    </source>
</evidence>
<evidence type="ECO:0000256" key="2">
    <source>
        <dbReference type="ARBA" id="ARBA00022692"/>
    </source>
</evidence>
<feature type="transmembrane region" description="Helical" evidence="5">
    <location>
        <begin position="251"/>
        <end position="274"/>
    </location>
</feature>
<sequence>MILSTFGFAGGAVFQHMSIRAEQRPGKEQALTLRQLGGQLREPQWLLGLLLIILGAALHVAALFLAPVTVVQPIGILAVPWSVLLASKIHGYRASRSVWLAVSVTVAGIVSFTVLSTRFSHEERASIDLPLVLIAVVLGCMIGAGLFTISRGAPVAFRSLALAAGGAVLFGLTSALLKSLFVWLKVGESLLSPAAGFLCLGGIATCVVGGWMIQQAYAVGHPEVVVGALTTVDPVVAVVYGLVVLDEGMRINAPVVVAMLACGAVAALGVAGLARYHPEARQRASLAGAKCGRG</sequence>
<dbReference type="GO" id="GO:0016020">
    <property type="term" value="C:membrane"/>
    <property type="evidence" value="ECO:0007669"/>
    <property type="project" value="UniProtKB-SubCell"/>
</dbReference>
<reference evidence="6 7" key="1">
    <citation type="submission" date="2019-02" db="EMBL/GenBank/DDBJ databases">
        <authorList>
            <consortium name="Pathogen Informatics"/>
        </authorList>
    </citation>
    <scope>NUCLEOTIDE SEQUENCE [LARGE SCALE GENOMIC DNA]</scope>
    <source>
        <strain evidence="6 7">3012STDY7078520</strain>
    </source>
</reference>
<evidence type="ECO:0000256" key="5">
    <source>
        <dbReference type="SAM" id="Phobius"/>
    </source>
</evidence>
<name>A0A449D9N1_9MICO</name>
<gene>
    <name evidence="6" type="ORF">NCTC12391_02414</name>
</gene>
<feature type="transmembrane region" description="Helical" evidence="5">
    <location>
        <begin position="45"/>
        <end position="64"/>
    </location>
</feature>
<dbReference type="Proteomes" id="UP000386281">
    <property type="component" value="Unassembled WGS sequence"/>
</dbReference>
<protein>
    <recommendedName>
        <fullName evidence="8">Multidrug DMT transporter permease</fullName>
    </recommendedName>
</protein>
<keyword evidence="2 5" id="KW-0812">Transmembrane</keyword>
<feature type="transmembrane region" description="Helical" evidence="5">
    <location>
        <begin position="161"/>
        <end position="184"/>
    </location>
</feature>
<comment type="subcellular location">
    <subcellularLocation>
        <location evidence="1">Membrane</location>
        <topology evidence="1">Multi-pass membrane protein</topology>
    </subcellularLocation>
</comment>
<dbReference type="EMBL" id="CAACXN010000015">
    <property type="protein sequence ID" value="VEW14269.1"/>
    <property type="molecule type" value="Genomic_DNA"/>
</dbReference>
<dbReference type="Pfam" id="PF05653">
    <property type="entry name" value="Mg_trans_NIPA"/>
    <property type="match status" value="1"/>
</dbReference>
<evidence type="ECO:0000256" key="1">
    <source>
        <dbReference type="ARBA" id="ARBA00004141"/>
    </source>
</evidence>
<organism evidence="6 7">
    <name type="scientific">Brevibacterium casei</name>
    <dbReference type="NCBI Taxonomy" id="33889"/>
    <lineage>
        <taxon>Bacteria</taxon>
        <taxon>Bacillati</taxon>
        <taxon>Actinomycetota</taxon>
        <taxon>Actinomycetes</taxon>
        <taxon>Micrococcales</taxon>
        <taxon>Brevibacteriaceae</taxon>
        <taxon>Brevibacterium</taxon>
    </lineage>
</organism>
<evidence type="ECO:0008006" key="8">
    <source>
        <dbReference type="Google" id="ProtNLM"/>
    </source>
</evidence>
<feature type="transmembrane region" description="Helical" evidence="5">
    <location>
        <begin position="190"/>
        <end position="212"/>
    </location>
</feature>
<evidence type="ECO:0000313" key="7">
    <source>
        <dbReference type="Proteomes" id="UP000386281"/>
    </source>
</evidence>
<keyword evidence="3 5" id="KW-1133">Transmembrane helix</keyword>
<dbReference type="RefSeq" id="WP_190247113.1">
    <property type="nucleotide sequence ID" value="NZ_CAACXN010000015.1"/>
</dbReference>
<dbReference type="InterPro" id="IPR008521">
    <property type="entry name" value="Mg_trans_NIPA"/>
</dbReference>
<feature type="transmembrane region" description="Helical" evidence="5">
    <location>
        <begin position="224"/>
        <end position="245"/>
    </location>
</feature>
<evidence type="ECO:0000256" key="3">
    <source>
        <dbReference type="ARBA" id="ARBA00022989"/>
    </source>
</evidence>
<dbReference type="PANTHER" id="PTHR40761:SF1">
    <property type="entry name" value="CONSERVED INTEGRAL MEMBRANE ALANINE VALINE AND LEUCINE RICH PROTEIN-RELATED"/>
    <property type="match status" value="1"/>
</dbReference>